<protein>
    <submittedName>
        <fullName evidence="1">Uncharacterized protein</fullName>
    </submittedName>
</protein>
<dbReference type="EMBL" id="JABBWM010000142">
    <property type="protein sequence ID" value="KAG2086661.1"/>
    <property type="molecule type" value="Genomic_DNA"/>
</dbReference>
<gene>
    <name evidence="1" type="ORF">F5147DRAFT_558462</name>
</gene>
<dbReference type="GeneID" id="64692806"/>
<feature type="non-terminal residue" evidence="1">
    <location>
        <position position="126"/>
    </location>
</feature>
<keyword evidence="2" id="KW-1185">Reference proteome</keyword>
<dbReference type="OrthoDB" id="3359487at2759"/>
<accession>A0A9P7JLL6</accession>
<dbReference type="InterPro" id="IPR012337">
    <property type="entry name" value="RNaseH-like_sf"/>
</dbReference>
<name>A0A9P7JLL6_9AGAM</name>
<evidence type="ECO:0000313" key="2">
    <source>
        <dbReference type="Proteomes" id="UP000823399"/>
    </source>
</evidence>
<evidence type="ECO:0000313" key="1">
    <source>
        <dbReference type="EMBL" id="KAG2086661.1"/>
    </source>
</evidence>
<feature type="non-terminal residue" evidence="1">
    <location>
        <position position="1"/>
    </location>
</feature>
<reference evidence="1" key="1">
    <citation type="journal article" date="2020" name="New Phytol.">
        <title>Comparative genomics reveals dynamic genome evolution in host specialist ectomycorrhizal fungi.</title>
        <authorList>
            <person name="Lofgren L.A."/>
            <person name="Nguyen N.H."/>
            <person name="Vilgalys R."/>
            <person name="Ruytinx J."/>
            <person name="Liao H.L."/>
            <person name="Branco S."/>
            <person name="Kuo A."/>
            <person name="LaButti K."/>
            <person name="Lipzen A."/>
            <person name="Andreopoulos W."/>
            <person name="Pangilinan J."/>
            <person name="Riley R."/>
            <person name="Hundley H."/>
            <person name="Na H."/>
            <person name="Barry K."/>
            <person name="Grigoriev I.V."/>
            <person name="Stajich J.E."/>
            <person name="Kennedy P.G."/>
        </authorList>
    </citation>
    <scope>NUCLEOTIDE SEQUENCE</scope>
    <source>
        <strain evidence="1">FC423</strain>
    </source>
</reference>
<proteinExistence type="predicted"/>
<dbReference type="SUPFAM" id="SSF53098">
    <property type="entry name" value="Ribonuclease H-like"/>
    <property type="match status" value="1"/>
</dbReference>
<dbReference type="AlphaFoldDB" id="A0A9P7JLL6"/>
<comment type="caution">
    <text evidence="1">The sequence shown here is derived from an EMBL/GenBank/DDBJ whole genome shotgun (WGS) entry which is preliminary data.</text>
</comment>
<dbReference type="RefSeq" id="XP_041284982.1">
    <property type="nucleotide sequence ID" value="XM_041430547.1"/>
</dbReference>
<dbReference type="Proteomes" id="UP000823399">
    <property type="component" value="Unassembled WGS sequence"/>
</dbReference>
<organism evidence="1 2">
    <name type="scientific">Suillus discolor</name>
    <dbReference type="NCBI Taxonomy" id="1912936"/>
    <lineage>
        <taxon>Eukaryota</taxon>
        <taxon>Fungi</taxon>
        <taxon>Dikarya</taxon>
        <taxon>Basidiomycota</taxon>
        <taxon>Agaricomycotina</taxon>
        <taxon>Agaricomycetes</taxon>
        <taxon>Agaricomycetidae</taxon>
        <taxon>Boletales</taxon>
        <taxon>Suillineae</taxon>
        <taxon>Suillaceae</taxon>
        <taxon>Suillus</taxon>
    </lineage>
</organism>
<sequence>LRKFELDKDEWIIAGQLHSTLKIFKDATLFFSRSTPSLATVIPAMDHIDEMLTNHSLNHDYELSICAALGIAKKTLNRYYNATDQSEVYRIAMVLHPQHKLKYFERAGWERAWIDTAEEIVRDVFN</sequence>